<keyword evidence="26" id="KW-1185">Reference proteome</keyword>
<dbReference type="Pfam" id="PF02518">
    <property type="entry name" value="HATPase_c"/>
    <property type="match status" value="1"/>
</dbReference>
<dbReference type="SMART" id="SM00304">
    <property type="entry name" value="HAMP"/>
    <property type="match status" value="1"/>
</dbReference>
<comment type="cofactor">
    <cofactor evidence="3">
        <name>Mg(2+)</name>
        <dbReference type="ChEBI" id="CHEBI:18420"/>
    </cofactor>
</comment>
<evidence type="ECO:0000256" key="3">
    <source>
        <dbReference type="ARBA" id="ARBA00001946"/>
    </source>
</evidence>
<dbReference type="EC" id="2.7.13.3" evidence="5"/>
<evidence type="ECO:0000256" key="10">
    <source>
        <dbReference type="ARBA" id="ARBA00022777"/>
    </source>
</evidence>
<dbReference type="PROSITE" id="PS50885">
    <property type="entry name" value="HAMP"/>
    <property type="match status" value="1"/>
</dbReference>
<evidence type="ECO:0000256" key="11">
    <source>
        <dbReference type="ARBA" id="ARBA00022801"/>
    </source>
</evidence>
<dbReference type="PROSITE" id="PS50109">
    <property type="entry name" value="HIS_KIN"/>
    <property type="match status" value="1"/>
</dbReference>
<evidence type="ECO:0000256" key="20">
    <source>
        <dbReference type="ARBA" id="ARBA00041776"/>
    </source>
</evidence>
<accession>A0ABZ2LXK4</accession>
<dbReference type="InterPro" id="IPR005467">
    <property type="entry name" value="His_kinase_dom"/>
</dbReference>
<keyword evidence="14" id="KW-0904">Protein phosphatase</keyword>
<comment type="cofactor">
    <cofactor evidence="2">
        <name>Mn(2+)</name>
        <dbReference type="ChEBI" id="CHEBI:29035"/>
    </cofactor>
</comment>
<keyword evidence="13" id="KW-0460">Magnesium</keyword>
<evidence type="ECO:0000256" key="19">
    <source>
        <dbReference type="ARBA" id="ARBA00040454"/>
    </source>
</evidence>
<evidence type="ECO:0000256" key="22">
    <source>
        <dbReference type="SAM" id="Phobius"/>
    </source>
</evidence>
<evidence type="ECO:0000256" key="12">
    <source>
        <dbReference type="ARBA" id="ARBA00022840"/>
    </source>
</evidence>
<protein>
    <recommendedName>
        <fullName evidence="19">Signal transduction histidine-protein kinase/phosphatase MprB</fullName>
        <ecNumber evidence="5">2.7.13.3</ecNumber>
    </recommendedName>
    <alternativeName>
        <fullName evidence="20">Mycobacterial persistence regulator B</fullName>
    </alternativeName>
</protein>
<evidence type="ECO:0000256" key="14">
    <source>
        <dbReference type="ARBA" id="ARBA00022912"/>
    </source>
</evidence>
<dbReference type="InterPro" id="IPR004358">
    <property type="entry name" value="Sig_transdc_His_kin-like_C"/>
</dbReference>
<feature type="domain" description="Histidine kinase" evidence="23">
    <location>
        <begin position="295"/>
        <end position="501"/>
    </location>
</feature>
<evidence type="ECO:0000256" key="4">
    <source>
        <dbReference type="ARBA" id="ARBA00004651"/>
    </source>
</evidence>
<dbReference type="Pfam" id="PF00672">
    <property type="entry name" value="HAMP"/>
    <property type="match status" value="1"/>
</dbReference>
<dbReference type="InterPro" id="IPR003661">
    <property type="entry name" value="HisK_dim/P_dom"/>
</dbReference>
<keyword evidence="9" id="KW-0547">Nucleotide-binding</keyword>
<dbReference type="GO" id="GO:0005524">
    <property type="term" value="F:ATP binding"/>
    <property type="evidence" value="ECO:0007669"/>
    <property type="project" value="UniProtKB-KW"/>
</dbReference>
<keyword evidence="17" id="KW-0843">Virulence</keyword>
<keyword evidence="18" id="KW-0464">Manganese</keyword>
<evidence type="ECO:0000256" key="18">
    <source>
        <dbReference type="ARBA" id="ARBA00023211"/>
    </source>
</evidence>
<dbReference type="RefSeq" id="WP_394825099.1">
    <property type="nucleotide sequence ID" value="NZ_CP089984.1"/>
</dbReference>
<dbReference type="SMART" id="SM00387">
    <property type="entry name" value="HATPase_c"/>
    <property type="match status" value="1"/>
</dbReference>
<dbReference type="Pfam" id="PF00512">
    <property type="entry name" value="HisKA"/>
    <property type="match status" value="1"/>
</dbReference>
<comment type="catalytic activity">
    <reaction evidence="1">
        <text>ATP + protein L-histidine = ADP + protein N-phospho-L-histidine.</text>
        <dbReference type="EC" id="2.7.13.3"/>
    </reaction>
</comment>
<evidence type="ECO:0000313" key="25">
    <source>
        <dbReference type="EMBL" id="WXB15470.1"/>
    </source>
</evidence>
<keyword evidence="10" id="KW-0418">Kinase</keyword>
<evidence type="ECO:0000256" key="2">
    <source>
        <dbReference type="ARBA" id="ARBA00001936"/>
    </source>
</evidence>
<dbReference type="InterPro" id="IPR003660">
    <property type="entry name" value="HAMP_dom"/>
</dbReference>
<dbReference type="InterPro" id="IPR003594">
    <property type="entry name" value="HATPase_dom"/>
</dbReference>
<name>A0ABZ2LXK4_9BACT</name>
<feature type="domain" description="HAMP" evidence="24">
    <location>
        <begin position="226"/>
        <end position="278"/>
    </location>
</feature>
<comment type="subcellular location">
    <subcellularLocation>
        <location evidence="4">Cell membrane</location>
        <topology evidence="4">Multi-pass membrane protein</topology>
    </subcellularLocation>
</comment>
<evidence type="ECO:0000256" key="1">
    <source>
        <dbReference type="ARBA" id="ARBA00000085"/>
    </source>
</evidence>
<evidence type="ECO:0000256" key="7">
    <source>
        <dbReference type="ARBA" id="ARBA00022553"/>
    </source>
</evidence>
<dbReference type="SMART" id="SM00388">
    <property type="entry name" value="HisKA"/>
    <property type="match status" value="1"/>
</dbReference>
<dbReference type="SUPFAM" id="SSF47384">
    <property type="entry name" value="Homodimeric domain of signal transducing histidine kinase"/>
    <property type="match status" value="1"/>
</dbReference>
<keyword evidence="7" id="KW-0597">Phosphoprotein</keyword>
<dbReference type="Gene3D" id="3.30.565.10">
    <property type="entry name" value="Histidine kinase-like ATPase, C-terminal domain"/>
    <property type="match status" value="1"/>
</dbReference>
<dbReference type="PANTHER" id="PTHR44936:SF9">
    <property type="entry name" value="SENSOR PROTEIN CREC"/>
    <property type="match status" value="1"/>
</dbReference>
<dbReference type="SUPFAM" id="SSF158472">
    <property type="entry name" value="HAMP domain-like"/>
    <property type="match status" value="1"/>
</dbReference>
<evidence type="ECO:0000256" key="21">
    <source>
        <dbReference type="SAM" id="MobiDB-lite"/>
    </source>
</evidence>
<dbReference type="Gene3D" id="6.10.340.10">
    <property type="match status" value="1"/>
</dbReference>
<dbReference type="PANTHER" id="PTHR44936">
    <property type="entry name" value="SENSOR PROTEIN CREC"/>
    <property type="match status" value="1"/>
</dbReference>
<evidence type="ECO:0000259" key="23">
    <source>
        <dbReference type="PROSITE" id="PS50109"/>
    </source>
</evidence>
<evidence type="ECO:0000256" key="17">
    <source>
        <dbReference type="ARBA" id="ARBA00023026"/>
    </source>
</evidence>
<dbReference type="Gene3D" id="1.10.287.130">
    <property type="match status" value="1"/>
</dbReference>
<evidence type="ECO:0000313" key="26">
    <source>
        <dbReference type="Proteomes" id="UP001370348"/>
    </source>
</evidence>
<dbReference type="SUPFAM" id="SSF55874">
    <property type="entry name" value="ATPase domain of HSP90 chaperone/DNA topoisomerase II/histidine kinase"/>
    <property type="match status" value="1"/>
</dbReference>
<keyword evidence="12 25" id="KW-0067">ATP-binding</keyword>
<keyword evidence="6" id="KW-1003">Cell membrane</keyword>
<gene>
    <name evidence="25" type="ORF">LZC94_47575</name>
</gene>
<dbReference type="CDD" id="cd06225">
    <property type="entry name" value="HAMP"/>
    <property type="match status" value="1"/>
</dbReference>
<reference evidence="25 26" key="1">
    <citation type="submission" date="2021-12" db="EMBL/GenBank/DDBJ databases">
        <title>Discovery of the Pendulisporaceae a myxobacterial family with distinct sporulation behavior and unique specialized metabolism.</title>
        <authorList>
            <person name="Garcia R."/>
            <person name="Popoff A."/>
            <person name="Bader C.D."/>
            <person name="Loehr J."/>
            <person name="Walesch S."/>
            <person name="Walt C."/>
            <person name="Boldt J."/>
            <person name="Bunk B."/>
            <person name="Haeckl F.J.F.P.J."/>
            <person name="Gunesch A.P."/>
            <person name="Birkelbach J."/>
            <person name="Nuebel U."/>
            <person name="Pietschmann T."/>
            <person name="Bach T."/>
            <person name="Mueller R."/>
        </authorList>
    </citation>
    <scope>NUCLEOTIDE SEQUENCE [LARGE SCALE GENOMIC DNA]</scope>
    <source>
        <strain evidence="25 26">MSr11954</strain>
    </source>
</reference>
<keyword evidence="22" id="KW-1133">Transmembrane helix</keyword>
<keyword evidence="15" id="KW-0902">Two-component regulatory system</keyword>
<keyword evidence="22" id="KW-0472">Membrane</keyword>
<proteinExistence type="predicted"/>
<evidence type="ECO:0000259" key="24">
    <source>
        <dbReference type="PROSITE" id="PS50885"/>
    </source>
</evidence>
<keyword evidence="11" id="KW-0378">Hydrolase</keyword>
<evidence type="ECO:0000256" key="9">
    <source>
        <dbReference type="ARBA" id="ARBA00022741"/>
    </source>
</evidence>
<sequence length="523" mass="56528">MNRRSAAPPRKTIATRVLASFAVTVIAFAMTVGWSVVAQRRAAQDNEELARGYLPAALGLGQLRASQGTLAALVEGSPDERNPEAMRYVLETLARVRHQTFVDTRESLRQGLATVGSPSSRELAAALTLELTAIEDELEGDKEHFEALLTALGEGDKNAVNRILVEAGPLEHRAARRLRDVAERIRTSMDRISEDAQRREQRAIYALIALAVLTLGVGVLVSIHTRRLLAPLARVTERAQAVAHGDLTPQTVVPTNDEIGDLAMAFERMVGAVASAQAQALSNERLAAIGKMAAHVTHEIRNPLSSIGLNIELLEEELGAGESRSLLQAIAREVQRLEHLSEEYLRLARLPSPRMEAEDIAGAVHEVVNFSRAEMDRADCKVRVDIADKLPPALFDESQIRQALLNLLRNAREAMPRGGDIDVIVRAEGMSVVVRVNDRGGGIPDEIRPRVFDPFFSTKGEGTGLGLAITRQIVVAHGGSVTAEPREGGGTSFRVALPIAPARASEPRGGRPALPPARQAISK</sequence>
<dbReference type="InterPro" id="IPR050980">
    <property type="entry name" value="2C_sensor_his_kinase"/>
</dbReference>
<dbReference type="EMBL" id="CP089984">
    <property type="protein sequence ID" value="WXB15470.1"/>
    <property type="molecule type" value="Genomic_DNA"/>
</dbReference>
<keyword evidence="22" id="KW-0812">Transmembrane</keyword>
<keyword evidence="8" id="KW-0808">Transferase</keyword>
<evidence type="ECO:0000256" key="6">
    <source>
        <dbReference type="ARBA" id="ARBA00022475"/>
    </source>
</evidence>
<dbReference type="Proteomes" id="UP001370348">
    <property type="component" value="Chromosome"/>
</dbReference>
<dbReference type="PRINTS" id="PR00344">
    <property type="entry name" value="BCTRLSENSOR"/>
</dbReference>
<dbReference type="CDD" id="cd00082">
    <property type="entry name" value="HisKA"/>
    <property type="match status" value="1"/>
</dbReference>
<evidence type="ECO:0000256" key="5">
    <source>
        <dbReference type="ARBA" id="ARBA00012438"/>
    </source>
</evidence>
<keyword evidence="16" id="KW-0346">Stress response</keyword>
<feature type="region of interest" description="Disordered" evidence="21">
    <location>
        <begin position="501"/>
        <end position="523"/>
    </location>
</feature>
<evidence type="ECO:0000256" key="16">
    <source>
        <dbReference type="ARBA" id="ARBA00023016"/>
    </source>
</evidence>
<dbReference type="CDD" id="cd00075">
    <property type="entry name" value="HATPase"/>
    <property type="match status" value="1"/>
</dbReference>
<dbReference type="InterPro" id="IPR036097">
    <property type="entry name" value="HisK_dim/P_sf"/>
</dbReference>
<dbReference type="InterPro" id="IPR036890">
    <property type="entry name" value="HATPase_C_sf"/>
</dbReference>
<evidence type="ECO:0000256" key="8">
    <source>
        <dbReference type="ARBA" id="ARBA00022679"/>
    </source>
</evidence>
<feature type="transmembrane region" description="Helical" evidence="22">
    <location>
        <begin position="203"/>
        <end position="223"/>
    </location>
</feature>
<feature type="compositionally biased region" description="Low complexity" evidence="21">
    <location>
        <begin position="510"/>
        <end position="523"/>
    </location>
</feature>
<evidence type="ECO:0000256" key="15">
    <source>
        <dbReference type="ARBA" id="ARBA00023012"/>
    </source>
</evidence>
<organism evidence="25 26">
    <name type="scientific">Pendulispora albinea</name>
    <dbReference type="NCBI Taxonomy" id="2741071"/>
    <lineage>
        <taxon>Bacteria</taxon>
        <taxon>Pseudomonadati</taxon>
        <taxon>Myxococcota</taxon>
        <taxon>Myxococcia</taxon>
        <taxon>Myxococcales</taxon>
        <taxon>Sorangiineae</taxon>
        <taxon>Pendulisporaceae</taxon>
        <taxon>Pendulispora</taxon>
    </lineage>
</organism>
<evidence type="ECO:0000256" key="13">
    <source>
        <dbReference type="ARBA" id="ARBA00022842"/>
    </source>
</evidence>